<sequence>TSPPSRFLSGCPRIYHPLSPICGSDGVTYPNKCAFCIAKSGNHITIIHQGQCEQQVRPLLRKILRPRGELCWN</sequence>
<evidence type="ECO:0000256" key="4">
    <source>
        <dbReference type="ARBA" id="ARBA00023157"/>
    </source>
</evidence>
<organism evidence="6 7">
    <name type="scientific">Naja naja</name>
    <name type="common">Indian cobra</name>
    <dbReference type="NCBI Taxonomy" id="35670"/>
    <lineage>
        <taxon>Eukaryota</taxon>
        <taxon>Metazoa</taxon>
        <taxon>Chordata</taxon>
        <taxon>Craniata</taxon>
        <taxon>Vertebrata</taxon>
        <taxon>Euteleostomi</taxon>
        <taxon>Lepidosauria</taxon>
        <taxon>Squamata</taxon>
        <taxon>Bifurcata</taxon>
        <taxon>Unidentata</taxon>
        <taxon>Episquamata</taxon>
        <taxon>Toxicofera</taxon>
        <taxon>Serpentes</taxon>
        <taxon>Colubroidea</taxon>
        <taxon>Elapidae</taxon>
        <taxon>Elapinae</taxon>
        <taxon>Naja</taxon>
    </lineage>
</organism>
<dbReference type="PANTHER" id="PTHR21312">
    <property type="entry name" value="SERINE PROTEASE INHIBITOR"/>
    <property type="match status" value="1"/>
</dbReference>
<dbReference type="SUPFAM" id="SSF100895">
    <property type="entry name" value="Kazal-type serine protease inhibitors"/>
    <property type="match status" value="1"/>
</dbReference>
<reference evidence="6" key="2">
    <citation type="submission" date="2025-09" db="UniProtKB">
        <authorList>
            <consortium name="Ensembl"/>
        </authorList>
    </citation>
    <scope>IDENTIFICATION</scope>
</reference>
<keyword evidence="2" id="KW-0964">Secreted</keyword>
<keyword evidence="4" id="KW-1015">Disulfide bond</keyword>
<reference evidence="6" key="1">
    <citation type="submission" date="2025-08" db="UniProtKB">
        <authorList>
            <consortium name="Ensembl"/>
        </authorList>
    </citation>
    <scope>IDENTIFICATION</scope>
</reference>
<evidence type="ECO:0000256" key="3">
    <source>
        <dbReference type="ARBA" id="ARBA00022690"/>
    </source>
</evidence>
<proteinExistence type="predicted"/>
<dbReference type="Gene3D" id="3.30.60.30">
    <property type="match status" value="1"/>
</dbReference>
<evidence type="ECO:0000259" key="5">
    <source>
        <dbReference type="PROSITE" id="PS51465"/>
    </source>
</evidence>
<dbReference type="PROSITE" id="PS51465">
    <property type="entry name" value="KAZAL_2"/>
    <property type="match status" value="1"/>
</dbReference>
<dbReference type="InterPro" id="IPR002350">
    <property type="entry name" value="Kazal_dom"/>
</dbReference>
<comment type="subcellular location">
    <subcellularLocation>
        <location evidence="1">Secreted</location>
    </subcellularLocation>
</comment>
<evidence type="ECO:0000313" key="7">
    <source>
        <dbReference type="Proteomes" id="UP000694559"/>
    </source>
</evidence>
<name>A0A8C6VGP3_NAJNA</name>
<dbReference type="SMART" id="SM00280">
    <property type="entry name" value="KAZAL"/>
    <property type="match status" value="1"/>
</dbReference>
<dbReference type="InterPro" id="IPR036058">
    <property type="entry name" value="Kazal_dom_sf"/>
</dbReference>
<dbReference type="Proteomes" id="UP000694559">
    <property type="component" value="Unplaced"/>
</dbReference>
<protein>
    <recommendedName>
        <fullName evidence="5">Kazal-like domain-containing protein</fullName>
    </recommendedName>
</protein>
<keyword evidence="3" id="KW-0646">Protease inhibitor</keyword>
<evidence type="ECO:0000256" key="1">
    <source>
        <dbReference type="ARBA" id="ARBA00004613"/>
    </source>
</evidence>
<feature type="domain" description="Kazal-like" evidence="5">
    <location>
        <begin position="1"/>
        <end position="54"/>
    </location>
</feature>
<dbReference type="PANTHER" id="PTHR21312:SF28">
    <property type="entry name" value="OVOINHIBITOR-RELATED"/>
    <property type="match status" value="1"/>
</dbReference>
<keyword evidence="7" id="KW-1185">Reference proteome</keyword>
<dbReference type="Pfam" id="PF00050">
    <property type="entry name" value="Kazal_1"/>
    <property type="match status" value="1"/>
</dbReference>
<dbReference type="Ensembl" id="ENSNNAT00000002939.1">
    <property type="protein sequence ID" value="ENSNNAP00000002790.1"/>
    <property type="gene ID" value="ENSNNAG00000001929.1"/>
</dbReference>
<accession>A0A8C6VGP3</accession>
<dbReference type="AlphaFoldDB" id="A0A8C6VGP3"/>
<dbReference type="GO" id="GO:0005576">
    <property type="term" value="C:extracellular region"/>
    <property type="evidence" value="ECO:0007669"/>
    <property type="project" value="UniProtKB-SubCell"/>
</dbReference>
<evidence type="ECO:0000313" key="6">
    <source>
        <dbReference type="Ensembl" id="ENSNNAP00000002790.1"/>
    </source>
</evidence>
<dbReference type="GeneTree" id="ENSGT01010000228740"/>
<dbReference type="GO" id="GO:0030414">
    <property type="term" value="F:peptidase inhibitor activity"/>
    <property type="evidence" value="ECO:0007669"/>
    <property type="project" value="UniProtKB-KW"/>
</dbReference>
<evidence type="ECO:0000256" key="2">
    <source>
        <dbReference type="ARBA" id="ARBA00022525"/>
    </source>
</evidence>